<keyword evidence="1" id="KW-0472">Membrane</keyword>
<proteinExistence type="predicted"/>
<keyword evidence="1" id="KW-1133">Transmembrane helix</keyword>
<keyword evidence="1" id="KW-0812">Transmembrane</keyword>
<dbReference type="EMBL" id="JABVBA010000010">
    <property type="protein sequence ID" value="NVF12203.1"/>
    <property type="molecule type" value="Genomic_DNA"/>
</dbReference>
<evidence type="ECO:0000313" key="2">
    <source>
        <dbReference type="EMBL" id="NVF12203.1"/>
    </source>
</evidence>
<sequence length="65" mass="7596">MKEYIFRARKNLFIYLLICFVGASFTAGVAFLYKNLTNYALDKDFHLLIKIAIFCHTISYFGSIF</sequence>
<keyword evidence="3" id="KW-1185">Reference proteome</keyword>
<organism evidence="2 3">
    <name type="scientific">Anaerococcus faecalis</name>
    <dbReference type="NCBI Taxonomy" id="2742993"/>
    <lineage>
        <taxon>Bacteria</taxon>
        <taxon>Bacillati</taxon>
        <taxon>Bacillota</taxon>
        <taxon>Tissierellia</taxon>
        <taxon>Tissierellales</taxon>
        <taxon>Peptoniphilaceae</taxon>
        <taxon>Anaerococcus</taxon>
    </lineage>
</organism>
<accession>A0ABX2NBZ2</accession>
<feature type="transmembrane region" description="Helical" evidence="1">
    <location>
        <begin position="45"/>
        <end position="64"/>
    </location>
</feature>
<evidence type="ECO:0000313" key="3">
    <source>
        <dbReference type="Proteomes" id="UP000540919"/>
    </source>
</evidence>
<reference evidence="2 3" key="1">
    <citation type="submission" date="2020-06" db="EMBL/GenBank/DDBJ databases">
        <title>Anaerococcus sp. nov., isolated form swine feces.</title>
        <authorList>
            <person name="Yu S."/>
        </authorList>
    </citation>
    <scope>NUCLEOTIDE SEQUENCE [LARGE SCALE GENOMIC DNA]</scope>
    <source>
        <strain evidence="2 3">AGMB00486</strain>
    </source>
</reference>
<protein>
    <submittedName>
        <fullName evidence="2">Uncharacterized protein</fullName>
    </submittedName>
</protein>
<dbReference type="Proteomes" id="UP000540919">
    <property type="component" value="Unassembled WGS sequence"/>
</dbReference>
<gene>
    <name evidence="2" type="ORF">HV819_09575</name>
</gene>
<evidence type="ECO:0000256" key="1">
    <source>
        <dbReference type="SAM" id="Phobius"/>
    </source>
</evidence>
<dbReference type="RefSeq" id="WP_176270072.1">
    <property type="nucleotide sequence ID" value="NZ_JABVBA010000010.1"/>
</dbReference>
<comment type="caution">
    <text evidence="2">The sequence shown here is derived from an EMBL/GenBank/DDBJ whole genome shotgun (WGS) entry which is preliminary data.</text>
</comment>
<feature type="transmembrane region" description="Helical" evidence="1">
    <location>
        <begin position="12"/>
        <end position="33"/>
    </location>
</feature>
<name>A0ABX2NBZ2_9FIRM</name>